<dbReference type="FunFam" id="3.40.605.10:FF:000007">
    <property type="entry name" value="NAD/NADP-dependent betaine aldehyde dehydrogenase"/>
    <property type="match status" value="1"/>
</dbReference>
<feature type="region of interest" description="Disordered" evidence="5">
    <location>
        <begin position="1"/>
        <end position="36"/>
    </location>
</feature>
<proteinExistence type="inferred from homology"/>
<organism evidence="7 8">
    <name type="scientific">Corynebacterium durum F0235</name>
    <dbReference type="NCBI Taxonomy" id="1035195"/>
    <lineage>
        <taxon>Bacteria</taxon>
        <taxon>Bacillati</taxon>
        <taxon>Actinomycetota</taxon>
        <taxon>Actinomycetes</taxon>
        <taxon>Mycobacteriales</taxon>
        <taxon>Corynebacteriaceae</taxon>
        <taxon>Corynebacterium</taxon>
    </lineage>
</organism>
<dbReference type="SUPFAM" id="SSF53720">
    <property type="entry name" value="ALDH-like"/>
    <property type="match status" value="1"/>
</dbReference>
<dbReference type="PROSITE" id="PS00687">
    <property type="entry name" value="ALDEHYDE_DEHYDR_GLU"/>
    <property type="match status" value="1"/>
</dbReference>
<dbReference type="InterPro" id="IPR015590">
    <property type="entry name" value="Aldehyde_DH_dom"/>
</dbReference>
<dbReference type="InterPro" id="IPR029510">
    <property type="entry name" value="Ald_DH_CS_GLU"/>
</dbReference>
<evidence type="ECO:0000256" key="3">
    <source>
        <dbReference type="PROSITE-ProRule" id="PRU10007"/>
    </source>
</evidence>
<name>L1MJ09_9CORY</name>
<evidence type="ECO:0000256" key="4">
    <source>
        <dbReference type="RuleBase" id="RU003345"/>
    </source>
</evidence>
<dbReference type="InterPro" id="IPR016163">
    <property type="entry name" value="Ald_DH_C"/>
</dbReference>
<gene>
    <name evidence="7" type="ORF">HMPREF9997_00960</name>
</gene>
<evidence type="ECO:0000256" key="2">
    <source>
        <dbReference type="ARBA" id="ARBA00023002"/>
    </source>
</evidence>
<comment type="caution">
    <text evidence="7">The sequence shown here is derived from an EMBL/GenBank/DDBJ whole genome shotgun (WGS) entry which is preliminary data.</text>
</comment>
<dbReference type="HOGENOM" id="CLU_005391_0_1_11"/>
<evidence type="ECO:0000313" key="7">
    <source>
        <dbReference type="EMBL" id="EKX90896.1"/>
    </source>
</evidence>
<dbReference type="GO" id="GO:0009450">
    <property type="term" value="P:gamma-aminobutyric acid catabolic process"/>
    <property type="evidence" value="ECO:0007669"/>
    <property type="project" value="TreeGrafter"/>
</dbReference>
<dbReference type="InterPro" id="IPR050740">
    <property type="entry name" value="Aldehyde_DH_Superfamily"/>
</dbReference>
<protein>
    <submittedName>
        <fullName evidence="7">Putative succinate-semialdehyde dehydrogenase</fullName>
    </submittedName>
</protein>
<dbReference type="PATRIC" id="fig|1035195.3.peg.860"/>
<dbReference type="FunFam" id="3.40.309.10:FF:000004">
    <property type="entry name" value="Succinate-semialdehyde dehydrogenase I"/>
    <property type="match status" value="1"/>
</dbReference>
<dbReference type="InterPro" id="IPR016162">
    <property type="entry name" value="Ald_DH_N"/>
</dbReference>
<accession>L1MJ09</accession>
<dbReference type="Gene3D" id="3.40.605.10">
    <property type="entry name" value="Aldehyde Dehydrogenase, Chain A, domain 1"/>
    <property type="match status" value="1"/>
</dbReference>
<feature type="active site" evidence="3">
    <location>
        <position position="295"/>
    </location>
</feature>
<dbReference type="InterPro" id="IPR016161">
    <property type="entry name" value="Ald_DH/histidinol_DH"/>
</dbReference>
<dbReference type="PANTHER" id="PTHR43353">
    <property type="entry name" value="SUCCINATE-SEMIALDEHYDE DEHYDROGENASE, MITOCHONDRIAL"/>
    <property type="match status" value="1"/>
</dbReference>
<dbReference type="PANTHER" id="PTHR43353:SF5">
    <property type="entry name" value="SUCCINATE-SEMIALDEHYDE DEHYDROGENASE, MITOCHONDRIAL"/>
    <property type="match status" value="1"/>
</dbReference>
<evidence type="ECO:0000259" key="6">
    <source>
        <dbReference type="Pfam" id="PF00171"/>
    </source>
</evidence>
<keyword evidence="2 4" id="KW-0560">Oxidoreductase</keyword>
<feature type="domain" description="Aldehyde dehydrogenase" evidence="6">
    <location>
        <begin position="61"/>
        <end position="517"/>
    </location>
</feature>
<evidence type="ECO:0000256" key="1">
    <source>
        <dbReference type="ARBA" id="ARBA00009986"/>
    </source>
</evidence>
<evidence type="ECO:0000313" key="8">
    <source>
        <dbReference type="Proteomes" id="UP000010445"/>
    </source>
</evidence>
<dbReference type="Gene3D" id="3.40.309.10">
    <property type="entry name" value="Aldehyde Dehydrogenase, Chain A, domain 2"/>
    <property type="match status" value="1"/>
</dbReference>
<dbReference type="CDD" id="cd07103">
    <property type="entry name" value="ALDH_F5_SSADH_GabD"/>
    <property type="match status" value="1"/>
</dbReference>
<dbReference type="Proteomes" id="UP000010445">
    <property type="component" value="Unassembled WGS sequence"/>
</dbReference>
<dbReference type="AlphaFoldDB" id="L1MJ09"/>
<reference evidence="7 8" key="1">
    <citation type="submission" date="2012-05" db="EMBL/GenBank/DDBJ databases">
        <authorList>
            <person name="Weinstock G."/>
            <person name="Sodergren E."/>
            <person name="Lobos E.A."/>
            <person name="Fulton L."/>
            <person name="Fulton R."/>
            <person name="Courtney L."/>
            <person name="Fronick C."/>
            <person name="O'Laughlin M."/>
            <person name="Godfrey J."/>
            <person name="Wilson R.M."/>
            <person name="Miner T."/>
            <person name="Farmer C."/>
            <person name="Delehaunty K."/>
            <person name="Cordes M."/>
            <person name="Minx P."/>
            <person name="Tomlinson C."/>
            <person name="Chen J."/>
            <person name="Wollam A."/>
            <person name="Pepin K.H."/>
            <person name="Bhonagiri V."/>
            <person name="Zhang X."/>
            <person name="Suruliraj S."/>
            <person name="Warren W."/>
            <person name="Mitreva M."/>
            <person name="Mardis E.R."/>
            <person name="Wilson R.K."/>
        </authorList>
    </citation>
    <scope>NUCLEOTIDE SEQUENCE [LARGE SCALE GENOMIC DNA]</scope>
    <source>
        <strain evidence="7 8">F0235</strain>
    </source>
</reference>
<sequence>MTELNTQEQTQAHNTQEHTTHSHGMHAAPSQTAGAQSVQERIDYLMSYTPTGLFMNGDYTDASDGGTFAVYNPSTGAELAQVASATAEDARRALDMAVDKQAEWAAMSRRERSEILYRTYELLLDVTSELSLLQSLELGRALPDCQAEVAYAAEFFRWFAEEAVRVRGDFRPSPTDNARFLVTQQPVGPVLAVTPWNFPLAMGARKLAPALAAGCTAIVKPASKTPLTMLYLAVVLRESGLPDGVLSVLPTANASVISDLLDDPRLRKLTFTGSTEVGQQLAAKAAQHTTRVSLELGGNAPYIVLDDAAVDLAAREVAVAKMRGAGQVCIAANRFLVHESLVDEFVPAVVEQMKSFTMGPGYEDGVTLGALSGPDQVDSVAELVDDAIVAGATLCLGGIREEGEGSFYPATVLTEVPAESRIAKEEIFGPVVAIQTFSTDAEAIRLANDTHFGLAAYVFSESLERALNVAESLEVGMVSINKGALSDPAAPFGGVKESGVGREGGFEGIREFLETKLISIPPR</sequence>
<dbReference type="eggNOG" id="COG1012">
    <property type="taxonomic scope" value="Bacteria"/>
</dbReference>
<dbReference type="STRING" id="1035195.HMPREF9997_00960"/>
<dbReference type="EMBL" id="AMEM01000016">
    <property type="protein sequence ID" value="EKX90896.1"/>
    <property type="molecule type" value="Genomic_DNA"/>
</dbReference>
<evidence type="ECO:0000256" key="5">
    <source>
        <dbReference type="SAM" id="MobiDB-lite"/>
    </source>
</evidence>
<feature type="compositionally biased region" description="Polar residues" evidence="5">
    <location>
        <begin position="1"/>
        <end position="14"/>
    </location>
</feature>
<dbReference type="GO" id="GO:0004777">
    <property type="term" value="F:succinate-semialdehyde dehydrogenase (NAD+) activity"/>
    <property type="evidence" value="ECO:0007669"/>
    <property type="project" value="TreeGrafter"/>
</dbReference>
<comment type="similarity">
    <text evidence="1 4">Belongs to the aldehyde dehydrogenase family.</text>
</comment>
<keyword evidence="8" id="KW-1185">Reference proteome</keyword>
<dbReference type="Pfam" id="PF00171">
    <property type="entry name" value="Aldedh"/>
    <property type="match status" value="1"/>
</dbReference>